<gene>
    <name evidence="3" type="ORF">PENTCL1PPCAC_24050</name>
</gene>
<feature type="signal peptide" evidence="2">
    <location>
        <begin position="1"/>
        <end position="21"/>
    </location>
</feature>
<reference evidence="3" key="1">
    <citation type="submission" date="2023-10" db="EMBL/GenBank/DDBJ databases">
        <title>Genome assembly of Pristionchus species.</title>
        <authorList>
            <person name="Yoshida K."/>
            <person name="Sommer R.J."/>
        </authorList>
    </citation>
    <scope>NUCLEOTIDE SEQUENCE</scope>
    <source>
        <strain evidence="3">RS0144</strain>
    </source>
</reference>
<organism evidence="3 4">
    <name type="scientific">Pristionchus entomophagus</name>
    <dbReference type="NCBI Taxonomy" id="358040"/>
    <lineage>
        <taxon>Eukaryota</taxon>
        <taxon>Metazoa</taxon>
        <taxon>Ecdysozoa</taxon>
        <taxon>Nematoda</taxon>
        <taxon>Chromadorea</taxon>
        <taxon>Rhabditida</taxon>
        <taxon>Rhabditina</taxon>
        <taxon>Diplogasteromorpha</taxon>
        <taxon>Diplogasteroidea</taxon>
        <taxon>Neodiplogasteridae</taxon>
        <taxon>Pristionchus</taxon>
    </lineage>
</organism>
<protein>
    <submittedName>
        <fullName evidence="3">Uncharacterized protein</fullName>
    </submittedName>
</protein>
<keyword evidence="4" id="KW-1185">Reference proteome</keyword>
<name>A0AAV5U4R5_9BILA</name>
<feature type="compositionally biased region" description="Low complexity" evidence="1">
    <location>
        <begin position="33"/>
        <end position="56"/>
    </location>
</feature>
<feature type="chain" id="PRO_5043394602" evidence="2">
    <location>
        <begin position="22"/>
        <end position="88"/>
    </location>
</feature>
<evidence type="ECO:0000313" key="4">
    <source>
        <dbReference type="Proteomes" id="UP001432027"/>
    </source>
</evidence>
<keyword evidence="2" id="KW-0732">Signal</keyword>
<feature type="compositionally biased region" description="Low complexity" evidence="1">
    <location>
        <begin position="72"/>
        <end position="88"/>
    </location>
</feature>
<sequence length="88" mass="9375">LIGLFRLLVPVFARFLDWTRAAVESTPSATSTPRLPDASSARPSSLLRLSSGSTRARMARAAFSPSRDARISTESLPTSDSPPSLLSS</sequence>
<dbReference type="Proteomes" id="UP001432027">
    <property type="component" value="Unassembled WGS sequence"/>
</dbReference>
<dbReference type="AlphaFoldDB" id="A0AAV5U4R5"/>
<accession>A0AAV5U4R5</accession>
<feature type="non-terminal residue" evidence="3">
    <location>
        <position position="1"/>
    </location>
</feature>
<feature type="non-terminal residue" evidence="3">
    <location>
        <position position="88"/>
    </location>
</feature>
<dbReference type="EMBL" id="BTSX01000005">
    <property type="protein sequence ID" value="GMT01876.1"/>
    <property type="molecule type" value="Genomic_DNA"/>
</dbReference>
<comment type="caution">
    <text evidence="3">The sequence shown here is derived from an EMBL/GenBank/DDBJ whole genome shotgun (WGS) entry which is preliminary data.</text>
</comment>
<evidence type="ECO:0000256" key="2">
    <source>
        <dbReference type="SAM" id="SignalP"/>
    </source>
</evidence>
<feature type="region of interest" description="Disordered" evidence="1">
    <location>
        <begin position="24"/>
        <end position="88"/>
    </location>
</feature>
<proteinExistence type="predicted"/>
<evidence type="ECO:0000313" key="3">
    <source>
        <dbReference type="EMBL" id="GMT01876.1"/>
    </source>
</evidence>
<evidence type="ECO:0000256" key="1">
    <source>
        <dbReference type="SAM" id="MobiDB-lite"/>
    </source>
</evidence>